<keyword evidence="14" id="KW-0804">Transcription</keyword>
<dbReference type="InterPro" id="IPR050185">
    <property type="entry name" value="Ub_carboxyl-term_hydrolase"/>
</dbReference>
<feature type="domain" description="USP" evidence="19">
    <location>
        <begin position="64"/>
        <end position="398"/>
    </location>
</feature>
<keyword evidence="9 18" id="KW-0788">Thiol protease</keyword>
<name>W5NAD7_LEPOC</name>
<dbReference type="GO" id="GO:0006508">
    <property type="term" value="P:proteolysis"/>
    <property type="evidence" value="ECO:0007669"/>
    <property type="project" value="UniProtKB-KW"/>
</dbReference>
<evidence type="ECO:0000259" key="19">
    <source>
        <dbReference type="PROSITE" id="PS50235"/>
    </source>
</evidence>
<evidence type="ECO:0000256" key="9">
    <source>
        <dbReference type="ARBA" id="ARBA00022807"/>
    </source>
</evidence>
<reference evidence="20" key="3">
    <citation type="submission" date="2025-09" db="UniProtKB">
        <authorList>
            <consortium name="Ensembl"/>
        </authorList>
    </citation>
    <scope>IDENTIFICATION</scope>
</reference>
<evidence type="ECO:0000313" key="20">
    <source>
        <dbReference type="Ensembl" id="ENSLOCP00000017596.1"/>
    </source>
</evidence>
<dbReference type="GO" id="GO:0005737">
    <property type="term" value="C:cytoplasm"/>
    <property type="evidence" value="ECO:0000318"/>
    <property type="project" value="GO_Central"/>
</dbReference>
<organism evidence="20 21">
    <name type="scientific">Lepisosteus oculatus</name>
    <name type="common">Spotted gar</name>
    <dbReference type="NCBI Taxonomy" id="7918"/>
    <lineage>
        <taxon>Eukaryota</taxon>
        <taxon>Metazoa</taxon>
        <taxon>Chordata</taxon>
        <taxon>Craniata</taxon>
        <taxon>Vertebrata</taxon>
        <taxon>Euteleostomi</taxon>
        <taxon>Actinopterygii</taxon>
        <taxon>Neopterygii</taxon>
        <taxon>Holostei</taxon>
        <taxon>Semionotiformes</taxon>
        <taxon>Lepisosteidae</taxon>
        <taxon>Lepisosteus</taxon>
    </lineage>
</organism>
<dbReference type="FunFam" id="3.90.70.10:FF:000058">
    <property type="entry name" value="Ubiquitin carboxyl-terminal hydrolase 21"/>
    <property type="match status" value="1"/>
</dbReference>
<dbReference type="EMBL" id="AHAT01040429">
    <property type="status" value="NOT_ANNOTATED_CDS"/>
    <property type="molecule type" value="Genomic_DNA"/>
</dbReference>
<evidence type="ECO:0000256" key="8">
    <source>
        <dbReference type="ARBA" id="ARBA00022801"/>
    </source>
</evidence>
<keyword evidence="13" id="KW-0010">Activator</keyword>
<dbReference type="InterPro" id="IPR028889">
    <property type="entry name" value="USP"/>
</dbReference>
<keyword evidence="10" id="KW-0862">Zinc</keyword>
<dbReference type="InterPro" id="IPR001394">
    <property type="entry name" value="Peptidase_C19_UCH"/>
</dbReference>
<dbReference type="STRING" id="7918.ENSLOCP00000017596"/>
<dbReference type="SUPFAM" id="SSF54001">
    <property type="entry name" value="Cysteine proteinases"/>
    <property type="match status" value="1"/>
</dbReference>
<dbReference type="InParanoid" id="W5NAD7"/>
<dbReference type="PROSITE" id="PS50235">
    <property type="entry name" value="USP_3"/>
    <property type="match status" value="1"/>
</dbReference>
<evidence type="ECO:0000256" key="3">
    <source>
        <dbReference type="ARBA" id="ARBA00004496"/>
    </source>
</evidence>
<dbReference type="Pfam" id="PF00443">
    <property type="entry name" value="UCH"/>
    <property type="match status" value="1"/>
</dbReference>
<dbReference type="Bgee" id="ENSLOCG00000014293">
    <property type="expression patterns" value="Expressed in camera-type eye and 2 other cell types or tissues"/>
</dbReference>
<evidence type="ECO:0000313" key="21">
    <source>
        <dbReference type="Proteomes" id="UP000018468"/>
    </source>
</evidence>
<evidence type="ECO:0000256" key="13">
    <source>
        <dbReference type="ARBA" id="ARBA00023159"/>
    </source>
</evidence>
<evidence type="ECO:0000256" key="5">
    <source>
        <dbReference type="ARBA" id="ARBA00022670"/>
    </source>
</evidence>
<sequence length="404" mass="45206">VARRAAAVMEDSCQALCRSLATQSAVQQEGPDISQSVLYSSLMGLLLVADNEQEASLTLGSGRVGIHNVGNTCFLNAVLQCLSHTLPLRDHCLRQRYLQDMGTRKPPELMNAFSQVLSDLWAPEGSTAVHPGRFYTLFRESVPNFNTYSQQDAQEFLRFLLDRLHSEVNRHSPSSAPSPALTESKHTQLRVEDRAAHLWNRYLERDNSRIVELFSGQLRSSLCCSVCGHQSTTFDVFCDLSLPIPKRSVSGGIVSLKDCLELFSQEEALDSENAPMCDRCGRCTESTKKLSVQRFPRIIVLHLKRFAASRFSISKSTVSVSFPLRHLDLGQYGAQGTGRVLYNLYAVCNHSGTVNMGHYTAYCLEQAGWYCYNDSRVSPASESQLQSNQAYLLFYEMDSCDRKQ</sequence>
<dbReference type="InterPro" id="IPR038765">
    <property type="entry name" value="Papain-like_cys_pep_sf"/>
</dbReference>
<evidence type="ECO:0000256" key="14">
    <source>
        <dbReference type="ARBA" id="ARBA00023163"/>
    </source>
</evidence>
<dbReference type="Gene3D" id="3.90.70.10">
    <property type="entry name" value="Cysteine proteinases"/>
    <property type="match status" value="1"/>
</dbReference>
<dbReference type="InterPro" id="IPR018200">
    <property type="entry name" value="USP_CS"/>
</dbReference>
<comment type="subcellular location">
    <subcellularLocation>
        <location evidence="3">Cytoplasm</location>
    </subcellularLocation>
    <subcellularLocation>
        <location evidence="2">Nucleus</location>
    </subcellularLocation>
</comment>
<evidence type="ECO:0000256" key="17">
    <source>
        <dbReference type="ARBA" id="ARBA00063395"/>
    </source>
</evidence>
<evidence type="ECO:0000256" key="18">
    <source>
        <dbReference type="RuleBase" id="RU366025"/>
    </source>
</evidence>
<dbReference type="PROSITE" id="PS00972">
    <property type="entry name" value="USP_1"/>
    <property type="match status" value="1"/>
</dbReference>
<keyword evidence="21" id="KW-1185">Reference proteome</keyword>
<evidence type="ECO:0000256" key="11">
    <source>
        <dbReference type="ARBA" id="ARBA00022853"/>
    </source>
</evidence>
<comment type="catalytic activity">
    <reaction evidence="1 18">
        <text>Thiol-dependent hydrolysis of ester, thioester, amide, peptide and isopeptide bonds formed by the C-terminal Gly of ubiquitin (a 76-residue protein attached to proteins as an intracellular targeting signal).</text>
        <dbReference type="EC" id="3.4.19.12"/>
    </reaction>
</comment>
<keyword evidence="12" id="KW-0805">Transcription regulation</keyword>
<dbReference type="EC" id="3.4.19.12" evidence="18"/>
<dbReference type="Proteomes" id="UP000018468">
    <property type="component" value="Linkage group LG1"/>
</dbReference>
<proteinExistence type="inferred from homology"/>
<comment type="subunit">
    <text evidence="17">Interacts with BEND3.</text>
</comment>
<dbReference type="GO" id="GO:0006325">
    <property type="term" value="P:chromatin organization"/>
    <property type="evidence" value="ECO:0007669"/>
    <property type="project" value="UniProtKB-KW"/>
</dbReference>
<keyword evidence="11" id="KW-0156">Chromatin regulator</keyword>
<evidence type="ECO:0000256" key="6">
    <source>
        <dbReference type="ARBA" id="ARBA00022723"/>
    </source>
</evidence>
<keyword evidence="15" id="KW-0539">Nucleus</keyword>
<evidence type="ECO:0000256" key="10">
    <source>
        <dbReference type="ARBA" id="ARBA00022833"/>
    </source>
</evidence>
<dbReference type="PROSITE" id="PS00973">
    <property type="entry name" value="USP_2"/>
    <property type="match status" value="1"/>
</dbReference>
<accession>W5NAD7</accession>
<evidence type="ECO:0000256" key="16">
    <source>
        <dbReference type="ARBA" id="ARBA00061628"/>
    </source>
</evidence>
<keyword evidence="7 18" id="KW-0833">Ubl conjugation pathway</keyword>
<dbReference type="GO" id="GO:0005634">
    <property type="term" value="C:nucleus"/>
    <property type="evidence" value="ECO:0007669"/>
    <property type="project" value="UniProtKB-SubCell"/>
</dbReference>
<keyword evidence="5 18" id="KW-0645">Protease</keyword>
<dbReference type="OMA" id="YFSGYQQ"/>
<dbReference type="PANTHER" id="PTHR21646">
    <property type="entry name" value="UBIQUITIN CARBOXYL-TERMINAL HYDROLASE"/>
    <property type="match status" value="1"/>
</dbReference>
<dbReference type="GO" id="GO:1904888">
    <property type="term" value="P:cranial skeletal system development"/>
    <property type="evidence" value="ECO:0007669"/>
    <property type="project" value="Ensembl"/>
</dbReference>
<dbReference type="CDD" id="cd02674">
    <property type="entry name" value="Peptidase_C19R"/>
    <property type="match status" value="1"/>
</dbReference>
<dbReference type="eggNOG" id="KOG1868">
    <property type="taxonomic scope" value="Eukaryota"/>
</dbReference>
<comment type="similarity">
    <text evidence="16">Belongs to the peptidase C19 family. USP21 subfamily.</text>
</comment>
<evidence type="ECO:0000256" key="7">
    <source>
        <dbReference type="ARBA" id="ARBA00022786"/>
    </source>
</evidence>
<dbReference type="GO" id="GO:0046872">
    <property type="term" value="F:metal ion binding"/>
    <property type="evidence" value="ECO:0007669"/>
    <property type="project" value="UniProtKB-KW"/>
</dbReference>
<dbReference type="PANTHER" id="PTHR21646:SF6">
    <property type="entry name" value="UBIQUITIN CARBOXYL-TERMINAL HYDROLASE 21"/>
    <property type="match status" value="1"/>
</dbReference>
<dbReference type="GO" id="GO:0004843">
    <property type="term" value="F:cysteine-type deubiquitinase activity"/>
    <property type="evidence" value="ECO:0007669"/>
    <property type="project" value="UniProtKB-UniRule"/>
</dbReference>
<dbReference type="GO" id="GO:0016579">
    <property type="term" value="P:protein deubiquitination"/>
    <property type="evidence" value="ECO:0007669"/>
    <property type="project" value="InterPro"/>
</dbReference>
<reference evidence="21" key="1">
    <citation type="submission" date="2011-12" db="EMBL/GenBank/DDBJ databases">
        <title>The Draft Genome of Lepisosteus oculatus.</title>
        <authorList>
            <consortium name="The Broad Institute Genome Assembly &amp; Analysis Group"/>
            <consortium name="Computational R&amp;D Group"/>
            <consortium name="and Sequencing Platform"/>
            <person name="Di Palma F."/>
            <person name="Alfoldi J."/>
            <person name="Johnson J."/>
            <person name="Berlin A."/>
            <person name="Gnerre S."/>
            <person name="Jaffe D."/>
            <person name="MacCallum I."/>
            <person name="Young S."/>
            <person name="Walker B.J."/>
            <person name="Lander E.S."/>
            <person name="Lindblad-Toh K."/>
        </authorList>
    </citation>
    <scope>NUCLEOTIDE SEQUENCE [LARGE SCALE GENOMIC DNA]</scope>
</reference>
<evidence type="ECO:0000256" key="12">
    <source>
        <dbReference type="ARBA" id="ARBA00023015"/>
    </source>
</evidence>
<dbReference type="GO" id="GO:0021551">
    <property type="term" value="P:central nervous system morphogenesis"/>
    <property type="evidence" value="ECO:0007669"/>
    <property type="project" value="Ensembl"/>
</dbReference>
<evidence type="ECO:0000256" key="2">
    <source>
        <dbReference type="ARBA" id="ARBA00004123"/>
    </source>
</evidence>
<dbReference type="Ensembl" id="ENSLOCT00000017628.1">
    <property type="protein sequence ID" value="ENSLOCP00000017596.1"/>
    <property type="gene ID" value="ENSLOCG00000014293.1"/>
</dbReference>
<dbReference type="GeneTree" id="ENSGT00940000155545"/>
<evidence type="ECO:0000256" key="4">
    <source>
        <dbReference type="ARBA" id="ARBA00022490"/>
    </source>
</evidence>
<keyword evidence="4" id="KW-0963">Cytoplasm</keyword>
<dbReference type="AlphaFoldDB" id="W5NAD7"/>
<evidence type="ECO:0000256" key="15">
    <source>
        <dbReference type="ARBA" id="ARBA00023242"/>
    </source>
</evidence>
<dbReference type="HOGENOM" id="CLU_008279_1_2_1"/>
<keyword evidence="8 18" id="KW-0378">Hydrolase</keyword>
<protein>
    <recommendedName>
        <fullName evidence="18">Ubiquitin carboxyl-terminal hydrolase</fullName>
        <ecNumber evidence="18">3.4.19.12</ecNumber>
    </recommendedName>
</protein>
<keyword evidence="6" id="KW-0479">Metal-binding</keyword>
<evidence type="ECO:0000256" key="1">
    <source>
        <dbReference type="ARBA" id="ARBA00000707"/>
    </source>
</evidence>
<reference evidence="20" key="2">
    <citation type="submission" date="2025-08" db="UniProtKB">
        <authorList>
            <consortium name="Ensembl"/>
        </authorList>
    </citation>
    <scope>IDENTIFICATION</scope>
</reference>